<proteinExistence type="predicted"/>
<dbReference type="GeneID" id="101861505"/>
<dbReference type="Proteomes" id="UP000694888">
    <property type="component" value="Unplaced"/>
</dbReference>
<name>A0ABM0JP92_APLCA</name>
<keyword evidence="3" id="KW-1185">Reference proteome</keyword>
<organism evidence="3 4">
    <name type="scientific">Aplysia californica</name>
    <name type="common">California sea hare</name>
    <dbReference type="NCBI Taxonomy" id="6500"/>
    <lineage>
        <taxon>Eukaryota</taxon>
        <taxon>Metazoa</taxon>
        <taxon>Spiralia</taxon>
        <taxon>Lophotrochozoa</taxon>
        <taxon>Mollusca</taxon>
        <taxon>Gastropoda</taxon>
        <taxon>Heterobranchia</taxon>
        <taxon>Euthyneura</taxon>
        <taxon>Tectipleura</taxon>
        <taxon>Aplysiida</taxon>
        <taxon>Aplysioidea</taxon>
        <taxon>Aplysiidae</taxon>
        <taxon>Aplysia</taxon>
    </lineage>
</organism>
<dbReference type="InterPro" id="IPR003595">
    <property type="entry name" value="Tyr_Pase_cat"/>
</dbReference>
<dbReference type="Pfam" id="PF22784">
    <property type="entry name" value="PTP-SAK"/>
    <property type="match status" value="1"/>
</dbReference>
<dbReference type="InterPro" id="IPR020422">
    <property type="entry name" value="TYR_PHOSPHATASE_DUAL_dom"/>
</dbReference>
<sequence>MSQVPPNFSWCEKTLAACAFPDKPEHLRYLTEHNVACIVSLTSERDVNKGDISDDVLTIVPVPIKDYTPPTMSQVEDFLACVRKYGDQGKAVCVHCAHGLGRTGTMLGCYYAQTMKPEAAIKHVRQLRPGSIETPEQEALVHQFYDYRLAKGKA</sequence>
<dbReference type="SUPFAM" id="SSF52799">
    <property type="entry name" value="(Phosphotyrosine protein) phosphatases II"/>
    <property type="match status" value="1"/>
</dbReference>
<evidence type="ECO:0000256" key="1">
    <source>
        <dbReference type="ARBA" id="ARBA00022801"/>
    </source>
</evidence>
<gene>
    <name evidence="4" type="primary">LOC101861505</name>
</gene>
<dbReference type="SMART" id="SM00195">
    <property type="entry name" value="DSPc"/>
    <property type="match status" value="1"/>
</dbReference>
<feature type="domain" description="Tyrosine specific protein phosphatases" evidence="2">
    <location>
        <begin position="76"/>
        <end position="139"/>
    </location>
</feature>
<reference evidence="4" key="1">
    <citation type="submission" date="2025-08" db="UniProtKB">
        <authorList>
            <consortium name="RefSeq"/>
        </authorList>
    </citation>
    <scope>IDENTIFICATION</scope>
</reference>
<keyword evidence="1" id="KW-0378">Hydrolase</keyword>
<dbReference type="InterPro" id="IPR057023">
    <property type="entry name" value="PTP-SAK"/>
</dbReference>
<dbReference type="PROSITE" id="PS00383">
    <property type="entry name" value="TYR_PHOSPHATASE_1"/>
    <property type="match status" value="1"/>
</dbReference>
<dbReference type="InterPro" id="IPR050561">
    <property type="entry name" value="PTP"/>
</dbReference>
<dbReference type="SMART" id="SM00404">
    <property type="entry name" value="PTPc_motif"/>
    <property type="match status" value="1"/>
</dbReference>
<evidence type="ECO:0000313" key="4">
    <source>
        <dbReference type="RefSeq" id="XP_005098335.2"/>
    </source>
</evidence>
<dbReference type="PANTHER" id="PTHR23339">
    <property type="entry name" value="TYROSINE SPECIFIC PROTEIN PHOSPHATASE AND DUAL SPECIFICITY PROTEIN PHOSPHATASE"/>
    <property type="match status" value="1"/>
</dbReference>
<protein>
    <submittedName>
        <fullName evidence="4">Dual specificity protein phosphatase 23</fullName>
    </submittedName>
</protein>
<accession>A0ABM0JP92</accession>
<dbReference type="PROSITE" id="PS50056">
    <property type="entry name" value="TYR_PHOSPHATASE_2"/>
    <property type="match status" value="1"/>
</dbReference>
<evidence type="ECO:0000259" key="2">
    <source>
        <dbReference type="PROSITE" id="PS50056"/>
    </source>
</evidence>
<evidence type="ECO:0000313" key="3">
    <source>
        <dbReference type="Proteomes" id="UP000694888"/>
    </source>
</evidence>
<dbReference type="InterPro" id="IPR016130">
    <property type="entry name" value="Tyr_Pase_AS"/>
</dbReference>
<dbReference type="Gene3D" id="3.90.190.10">
    <property type="entry name" value="Protein tyrosine phosphatase superfamily"/>
    <property type="match status" value="1"/>
</dbReference>
<dbReference type="InterPro" id="IPR029021">
    <property type="entry name" value="Prot-tyrosine_phosphatase-like"/>
</dbReference>
<dbReference type="RefSeq" id="XP_005098335.2">
    <property type="nucleotide sequence ID" value="XM_005098278.3"/>
</dbReference>
<dbReference type="InterPro" id="IPR000387">
    <property type="entry name" value="Tyr_Pase_dom"/>
</dbReference>